<evidence type="ECO:0000313" key="2">
    <source>
        <dbReference type="Proteomes" id="UP001148629"/>
    </source>
</evidence>
<dbReference type="EMBL" id="JANRMS010000287">
    <property type="protein sequence ID" value="KAJ3542571.1"/>
    <property type="molecule type" value="Genomic_DNA"/>
</dbReference>
<comment type="caution">
    <text evidence="1">The sequence shown here is derived from an EMBL/GenBank/DDBJ whole genome shotgun (WGS) entry which is preliminary data.</text>
</comment>
<keyword evidence="2" id="KW-1185">Reference proteome</keyword>
<accession>A0ACC1SM12</accession>
<organism evidence="1 2">
    <name type="scientific">Fusarium decemcellulare</name>
    <dbReference type="NCBI Taxonomy" id="57161"/>
    <lineage>
        <taxon>Eukaryota</taxon>
        <taxon>Fungi</taxon>
        <taxon>Dikarya</taxon>
        <taxon>Ascomycota</taxon>
        <taxon>Pezizomycotina</taxon>
        <taxon>Sordariomycetes</taxon>
        <taxon>Hypocreomycetidae</taxon>
        <taxon>Hypocreales</taxon>
        <taxon>Nectriaceae</taxon>
        <taxon>Fusarium</taxon>
        <taxon>Fusarium decemcellulare species complex</taxon>
    </lineage>
</organism>
<name>A0ACC1SM12_9HYPO</name>
<reference evidence="1" key="1">
    <citation type="submission" date="2022-08" db="EMBL/GenBank/DDBJ databases">
        <title>Genome Sequence of Fusarium decemcellulare.</title>
        <authorList>
            <person name="Buettner E."/>
        </authorList>
    </citation>
    <scope>NUCLEOTIDE SEQUENCE</scope>
    <source>
        <strain evidence="1">Babe19</strain>
    </source>
</reference>
<sequence>MDGQAPHDDSTGARALIIITPFFALGFLLFVLRMYTRITPVYKLNVSDYLITIAVIAETITYSLFAAAVTNGFGRHNYYITPESSIAILKCLFGVMFTGLWVSTFARLSIAFLLLSFSPARAWKMVLWFIIGFQAVTLVASEIFQLLECRPVRAMWEPVAGAKCMPVQKAWVIGYVFVGASMFSDLMLTILPMFLVWNLSRSVVERFLVSVLMGLSLFATIATALKIVYMKTFDITSPDVFRATMSLFLWCRMEECLIVAAASAPLLKAPVERALGRMGFPTFHNSGAAVDHGRGHGAEHHKKMVLDH</sequence>
<dbReference type="Proteomes" id="UP001148629">
    <property type="component" value="Unassembled WGS sequence"/>
</dbReference>
<evidence type="ECO:0000313" key="1">
    <source>
        <dbReference type="EMBL" id="KAJ3542571.1"/>
    </source>
</evidence>
<gene>
    <name evidence="1" type="ORF">NM208_g4023</name>
</gene>
<proteinExistence type="predicted"/>
<protein>
    <submittedName>
        <fullName evidence="1">Uncharacterized protein</fullName>
    </submittedName>
</protein>